<sequence length="564" mass="61381">MEQEKVNSEKENSASVESITREEKIELENRRTEGSSRNSTHNNEGKNDSNDINTTKATKTVQTEDRPTLATGVSIPSTVASNISASSLPTGTSLASTRPTTTVETSTASSGWDNPNITGALNAYSYDLRVKLLKSLGVENISRIDVADNKLLERFFNLHVERERKEIELMRTQNLERLDVITERFIKSEKFTNDTISKLLDILNSKGIESVDALGNSSPTLPAKRADYSPTRLMSPRGHKRYKSEIPTVPESEFMAGQPISVQQQPHMIYQPYQTQPNMIPQTFYMQQGQQQGQSQQGQQVQMWPSANSYQQQSGIPVAFHAPSLPASHSDNNDEIKSQINVGSESTIRSRHQSVSSTQQGLSNPNSESTTSVSTKIQSGGEKNVSGKGSEQGNTTRQYSGQHSASNIQFATPAVSNPGFVSYQTARGPYVVVPQGGQPIQNAQYVTTTGAHYYPTAQQNVGGLLPGSQGYQPSLASTTTSGSQGTNSMLPSVQYRNQAGESLTGQAPTLSLTSSSHSKKAQSSHRRTQSANVALSNAARSPTRNTNQRPVNFLIHTPKHPPPT</sequence>
<comment type="caution">
    <text evidence="2">The sequence shown here is derived from an EMBL/GenBank/DDBJ whole genome shotgun (WGS) entry which is preliminary data.</text>
</comment>
<evidence type="ECO:0000256" key="1">
    <source>
        <dbReference type="SAM" id="MobiDB-lite"/>
    </source>
</evidence>
<feature type="compositionally biased region" description="Low complexity" evidence="1">
    <location>
        <begin position="287"/>
        <end position="302"/>
    </location>
</feature>
<dbReference type="Proteomes" id="UP001623330">
    <property type="component" value="Unassembled WGS sequence"/>
</dbReference>
<keyword evidence="3" id="KW-1185">Reference proteome</keyword>
<feature type="region of interest" description="Disordered" evidence="1">
    <location>
        <begin position="464"/>
        <end position="490"/>
    </location>
</feature>
<proteinExistence type="predicted"/>
<organism evidence="2 3">
    <name type="scientific">Nakaseomyces bracarensis</name>
    <dbReference type="NCBI Taxonomy" id="273131"/>
    <lineage>
        <taxon>Eukaryota</taxon>
        <taxon>Fungi</taxon>
        <taxon>Dikarya</taxon>
        <taxon>Ascomycota</taxon>
        <taxon>Saccharomycotina</taxon>
        <taxon>Saccharomycetes</taxon>
        <taxon>Saccharomycetales</taxon>
        <taxon>Saccharomycetaceae</taxon>
        <taxon>Nakaseomyces</taxon>
    </lineage>
</organism>
<feature type="region of interest" description="Disordered" evidence="1">
    <location>
        <begin position="1"/>
        <end position="73"/>
    </location>
</feature>
<feature type="compositionally biased region" description="Polar residues" evidence="1">
    <location>
        <begin position="343"/>
        <end position="378"/>
    </location>
</feature>
<feature type="compositionally biased region" description="Basic and acidic residues" evidence="1">
    <location>
        <begin position="1"/>
        <end position="12"/>
    </location>
</feature>
<accession>A0ABR4NYY4</accession>
<feature type="region of interest" description="Disordered" evidence="1">
    <location>
        <begin position="287"/>
        <end position="309"/>
    </location>
</feature>
<evidence type="ECO:0000313" key="2">
    <source>
        <dbReference type="EMBL" id="KAL3234423.1"/>
    </source>
</evidence>
<evidence type="ECO:0000313" key="3">
    <source>
        <dbReference type="Proteomes" id="UP001623330"/>
    </source>
</evidence>
<feature type="compositionally biased region" description="Basic and acidic residues" evidence="1">
    <location>
        <begin position="19"/>
        <end position="34"/>
    </location>
</feature>
<feature type="compositionally biased region" description="Polar residues" evidence="1">
    <location>
        <begin position="529"/>
        <end position="550"/>
    </location>
</feature>
<feature type="compositionally biased region" description="Polar residues" evidence="1">
    <location>
        <begin position="387"/>
        <end position="404"/>
    </location>
</feature>
<feature type="compositionally biased region" description="Polar residues" evidence="1">
    <location>
        <begin position="50"/>
        <end position="61"/>
    </location>
</feature>
<protein>
    <submittedName>
        <fullName evidence="2">Transcriptional activator POG1</fullName>
    </submittedName>
</protein>
<feature type="region of interest" description="Disordered" evidence="1">
    <location>
        <begin position="502"/>
        <end position="564"/>
    </location>
</feature>
<feature type="compositionally biased region" description="Low complexity" evidence="1">
    <location>
        <begin position="477"/>
        <end position="488"/>
    </location>
</feature>
<feature type="compositionally biased region" description="Basic residues" evidence="1">
    <location>
        <begin position="517"/>
        <end position="528"/>
    </location>
</feature>
<feature type="region of interest" description="Disordered" evidence="1">
    <location>
        <begin position="343"/>
        <end position="404"/>
    </location>
</feature>
<dbReference type="EMBL" id="JBEVYD010000003">
    <property type="protein sequence ID" value="KAL3234423.1"/>
    <property type="molecule type" value="Genomic_DNA"/>
</dbReference>
<gene>
    <name evidence="2" type="ORF">RNJ44_03185</name>
</gene>
<name>A0ABR4NYY4_9SACH</name>
<reference evidence="2 3" key="1">
    <citation type="submission" date="2024-05" db="EMBL/GenBank/DDBJ databases">
        <title>Long read based assembly of the Candida bracarensis genome reveals expanded adhesin content.</title>
        <authorList>
            <person name="Marcet-Houben M."/>
            <person name="Ksiezopolska E."/>
            <person name="Gabaldon T."/>
        </authorList>
    </citation>
    <scope>NUCLEOTIDE SEQUENCE [LARGE SCALE GENOMIC DNA]</scope>
    <source>
        <strain evidence="2 3">CBM6</strain>
    </source>
</reference>